<feature type="domain" description="Integrase catalytic" evidence="3">
    <location>
        <begin position="41"/>
        <end position="88"/>
    </location>
</feature>
<dbReference type="EMBL" id="JAOTOJ010000006">
    <property type="protein sequence ID" value="KAK9399707.1"/>
    <property type="molecule type" value="Genomic_DNA"/>
</dbReference>
<dbReference type="InterPro" id="IPR050951">
    <property type="entry name" value="Retrovirus_Pol_polyprotein"/>
</dbReference>
<name>A0AAW1BD57_CROAD</name>
<dbReference type="SUPFAM" id="SSF53098">
    <property type="entry name" value="Ribonuclease H-like"/>
    <property type="match status" value="1"/>
</dbReference>
<dbReference type="InterPro" id="IPR001584">
    <property type="entry name" value="Integrase_cat-core"/>
</dbReference>
<evidence type="ECO:0000256" key="2">
    <source>
        <dbReference type="SAM" id="SignalP"/>
    </source>
</evidence>
<proteinExistence type="predicted"/>
<reference evidence="4 5" key="1">
    <citation type="journal article" date="2024" name="Proc. Natl. Acad. Sci. U.S.A.">
        <title>The genetic regulatory architecture and epigenomic basis for age-related changes in rattlesnake venom.</title>
        <authorList>
            <person name="Hogan M.P."/>
            <person name="Holding M.L."/>
            <person name="Nystrom G.S."/>
            <person name="Colston T.J."/>
            <person name="Bartlett D.A."/>
            <person name="Mason A.J."/>
            <person name="Ellsworth S.A."/>
            <person name="Rautsaw R.M."/>
            <person name="Lawrence K.C."/>
            <person name="Strickland J.L."/>
            <person name="He B."/>
            <person name="Fraser P."/>
            <person name="Margres M.J."/>
            <person name="Gilbert D.M."/>
            <person name="Gibbs H.L."/>
            <person name="Parkinson C.L."/>
            <person name="Rokyta D.R."/>
        </authorList>
    </citation>
    <scope>NUCLEOTIDE SEQUENCE [LARGE SCALE GENOMIC DNA]</scope>
    <source>
        <strain evidence="4">DRR0105</strain>
    </source>
</reference>
<feature type="compositionally biased region" description="Polar residues" evidence="1">
    <location>
        <begin position="169"/>
        <end position="185"/>
    </location>
</feature>
<evidence type="ECO:0000313" key="4">
    <source>
        <dbReference type="EMBL" id="KAK9399707.1"/>
    </source>
</evidence>
<organism evidence="4 5">
    <name type="scientific">Crotalus adamanteus</name>
    <name type="common">Eastern diamondback rattlesnake</name>
    <dbReference type="NCBI Taxonomy" id="8729"/>
    <lineage>
        <taxon>Eukaryota</taxon>
        <taxon>Metazoa</taxon>
        <taxon>Chordata</taxon>
        <taxon>Craniata</taxon>
        <taxon>Vertebrata</taxon>
        <taxon>Euteleostomi</taxon>
        <taxon>Lepidosauria</taxon>
        <taxon>Squamata</taxon>
        <taxon>Bifurcata</taxon>
        <taxon>Unidentata</taxon>
        <taxon>Episquamata</taxon>
        <taxon>Toxicofera</taxon>
        <taxon>Serpentes</taxon>
        <taxon>Colubroidea</taxon>
        <taxon>Viperidae</taxon>
        <taxon>Crotalinae</taxon>
        <taxon>Crotalus</taxon>
    </lineage>
</organism>
<dbReference type="PROSITE" id="PS50994">
    <property type="entry name" value="INTEGRASE"/>
    <property type="match status" value="1"/>
</dbReference>
<comment type="caution">
    <text evidence="4">The sequence shown here is derived from an EMBL/GenBank/DDBJ whole genome shotgun (WGS) entry which is preliminary data.</text>
</comment>
<dbReference type="AlphaFoldDB" id="A0AAW1BD57"/>
<dbReference type="InterPro" id="IPR012337">
    <property type="entry name" value="RNaseH-like_sf"/>
</dbReference>
<feature type="region of interest" description="Disordered" evidence="1">
    <location>
        <begin position="95"/>
        <end position="140"/>
    </location>
</feature>
<dbReference type="PANTHER" id="PTHR37984:SF12">
    <property type="entry name" value="RIBONUCLEASE H"/>
    <property type="match status" value="1"/>
</dbReference>
<dbReference type="Proteomes" id="UP001474421">
    <property type="component" value="Unassembled WGS sequence"/>
</dbReference>
<dbReference type="InterPro" id="IPR036397">
    <property type="entry name" value="RNaseH_sf"/>
</dbReference>
<dbReference type="GO" id="GO:0015074">
    <property type="term" value="P:DNA integration"/>
    <property type="evidence" value="ECO:0007669"/>
    <property type="project" value="InterPro"/>
</dbReference>
<evidence type="ECO:0000256" key="1">
    <source>
        <dbReference type="SAM" id="MobiDB-lite"/>
    </source>
</evidence>
<dbReference type="PANTHER" id="PTHR37984">
    <property type="entry name" value="PROTEIN CBG26694"/>
    <property type="match status" value="1"/>
</dbReference>
<feature type="compositionally biased region" description="Polar residues" evidence="1">
    <location>
        <begin position="115"/>
        <end position="124"/>
    </location>
</feature>
<dbReference type="GO" id="GO:0003676">
    <property type="term" value="F:nucleic acid binding"/>
    <property type="evidence" value="ECO:0007669"/>
    <property type="project" value="InterPro"/>
</dbReference>
<feature type="signal peptide" evidence="2">
    <location>
        <begin position="1"/>
        <end position="20"/>
    </location>
</feature>
<gene>
    <name evidence="4" type="ORF">NXF25_012726</name>
</gene>
<keyword evidence="5" id="KW-1185">Reference proteome</keyword>
<dbReference type="Gene3D" id="3.30.420.10">
    <property type="entry name" value="Ribonuclease H-like superfamily/Ribonuclease H"/>
    <property type="match status" value="1"/>
</dbReference>
<evidence type="ECO:0000313" key="5">
    <source>
        <dbReference type="Proteomes" id="UP001474421"/>
    </source>
</evidence>
<feature type="chain" id="PRO_5043564717" description="Integrase catalytic domain-containing protein" evidence="2">
    <location>
        <begin position="21"/>
        <end position="198"/>
    </location>
</feature>
<accession>A0AAW1BD57</accession>
<feature type="region of interest" description="Disordered" evidence="1">
    <location>
        <begin position="168"/>
        <end position="198"/>
    </location>
</feature>
<evidence type="ECO:0000259" key="3">
    <source>
        <dbReference type="PROSITE" id="PS50994"/>
    </source>
</evidence>
<sequence>MKALVCSHLWWLGLDKAIEAQVHGCQDHPGVERNLRYPCLPDVLISDNGPQFTSFEFQAFLQANLIWHETSAPFHPSNNGQAERMVAVDAPVEEQGHPHDSAIAPNRESSRGVACTSTRAPNRNSPERGFAIEAAPDSGTSATYTRDWNYWGTAATQVTSKTGHMLKGLSSQERSMVEGETSTPPLASGIFSPPREPG</sequence>
<protein>
    <recommendedName>
        <fullName evidence="3">Integrase catalytic domain-containing protein</fullName>
    </recommendedName>
</protein>
<keyword evidence="2" id="KW-0732">Signal</keyword>